<dbReference type="Pfam" id="PF03358">
    <property type="entry name" value="FMN_red"/>
    <property type="match status" value="1"/>
</dbReference>
<dbReference type="EC" id="1.6.5.2" evidence="3"/>
<dbReference type="InterPro" id="IPR008254">
    <property type="entry name" value="Flavodoxin/NO_synth"/>
</dbReference>
<dbReference type="GO" id="GO:0016020">
    <property type="term" value="C:membrane"/>
    <property type="evidence" value="ECO:0007669"/>
    <property type="project" value="TreeGrafter"/>
</dbReference>
<dbReference type="PANTHER" id="PTHR30546:SF24">
    <property type="entry name" value="NAD(P)H DEHYDROGENASE (QUINONE)"/>
    <property type="match status" value="1"/>
</dbReference>
<evidence type="ECO:0000256" key="3">
    <source>
        <dbReference type="ARBA" id="ARBA00012648"/>
    </source>
</evidence>
<evidence type="ECO:0000313" key="9">
    <source>
        <dbReference type="Proteomes" id="UP001415857"/>
    </source>
</evidence>
<feature type="compositionally biased region" description="Low complexity" evidence="6">
    <location>
        <begin position="31"/>
        <end position="43"/>
    </location>
</feature>
<dbReference type="GO" id="GO:0010181">
    <property type="term" value="F:FMN binding"/>
    <property type="evidence" value="ECO:0007669"/>
    <property type="project" value="InterPro"/>
</dbReference>
<dbReference type="Proteomes" id="UP001415857">
    <property type="component" value="Unassembled WGS sequence"/>
</dbReference>
<protein>
    <recommendedName>
        <fullName evidence="3">NAD(P)H dehydrogenase (quinone)</fullName>
        <ecNumber evidence="3">1.6.5.2</ecNumber>
    </recommendedName>
</protein>
<dbReference type="GO" id="GO:0003955">
    <property type="term" value="F:NAD(P)H dehydrogenase (quinone) activity"/>
    <property type="evidence" value="ECO:0007669"/>
    <property type="project" value="UniProtKB-EC"/>
</dbReference>
<feature type="region of interest" description="Disordered" evidence="6">
    <location>
        <begin position="1"/>
        <end position="43"/>
    </location>
</feature>
<comment type="catalytic activity">
    <reaction evidence="5">
        <text>a quinone + NADPH + H(+) = a quinol + NADP(+)</text>
        <dbReference type="Rhea" id="RHEA:46164"/>
        <dbReference type="ChEBI" id="CHEBI:15378"/>
        <dbReference type="ChEBI" id="CHEBI:24646"/>
        <dbReference type="ChEBI" id="CHEBI:57783"/>
        <dbReference type="ChEBI" id="CHEBI:58349"/>
        <dbReference type="ChEBI" id="CHEBI:132124"/>
        <dbReference type="EC" id="1.6.5.2"/>
    </reaction>
</comment>
<evidence type="ECO:0000256" key="6">
    <source>
        <dbReference type="SAM" id="MobiDB-lite"/>
    </source>
</evidence>
<dbReference type="NCBIfam" id="TIGR01755">
    <property type="entry name" value="flav_wrbA"/>
    <property type="match status" value="1"/>
</dbReference>
<comment type="caution">
    <text evidence="8">The sequence shown here is derived from an EMBL/GenBank/DDBJ whole genome shotgun (WGS) entry which is preliminary data.</text>
</comment>
<evidence type="ECO:0000256" key="1">
    <source>
        <dbReference type="ARBA" id="ARBA00001917"/>
    </source>
</evidence>
<dbReference type="AlphaFoldDB" id="A0AAP0RYA9"/>
<gene>
    <name evidence="8" type="ORF">L1049_015033</name>
</gene>
<dbReference type="NCBIfam" id="NF002999">
    <property type="entry name" value="PRK03767.1"/>
    <property type="match status" value="1"/>
</dbReference>
<evidence type="ECO:0000256" key="2">
    <source>
        <dbReference type="ARBA" id="ARBA00006961"/>
    </source>
</evidence>
<accession>A0AAP0RYA9</accession>
<comment type="cofactor">
    <cofactor evidence="1">
        <name>FMN</name>
        <dbReference type="ChEBI" id="CHEBI:58210"/>
    </cofactor>
</comment>
<evidence type="ECO:0000313" key="8">
    <source>
        <dbReference type="EMBL" id="KAK9286633.1"/>
    </source>
</evidence>
<dbReference type="Gene3D" id="3.40.50.360">
    <property type="match status" value="1"/>
</dbReference>
<dbReference type="InterPro" id="IPR005025">
    <property type="entry name" value="FMN_Rdtase-like_dom"/>
</dbReference>
<dbReference type="PROSITE" id="PS50902">
    <property type="entry name" value="FLAVODOXIN_LIKE"/>
    <property type="match status" value="1"/>
</dbReference>
<evidence type="ECO:0000259" key="7">
    <source>
        <dbReference type="PROSITE" id="PS50902"/>
    </source>
</evidence>
<dbReference type="EMBL" id="JBBPBK010000004">
    <property type="protein sequence ID" value="KAK9286633.1"/>
    <property type="molecule type" value="Genomic_DNA"/>
</dbReference>
<proteinExistence type="inferred from homology"/>
<dbReference type="InterPro" id="IPR010089">
    <property type="entry name" value="Flavoprotein_WrbA-like"/>
</dbReference>
<dbReference type="InterPro" id="IPR029039">
    <property type="entry name" value="Flavoprotein-like_sf"/>
</dbReference>
<dbReference type="PANTHER" id="PTHR30546">
    <property type="entry name" value="FLAVODOXIN-RELATED PROTEIN WRBA-RELATED"/>
    <property type="match status" value="1"/>
</dbReference>
<reference evidence="8 9" key="1">
    <citation type="journal article" date="2024" name="Plant J.">
        <title>Genome sequences and population genomics reveal climatic adaptation and genomic divergence between two closely related sweetgum species.</title>
        <authorList>
            <person name="Xu W.Q."/>
            <person name="Ren C.Q."/>
            <person name="Zhang X.Y."/>
            <person name="Comes H.P."/>
            <person name="Liu X.H."/>
            <person name="Li Y.G."/>
            <person name="Kettle C.J."/>
            <person name="Jalonen R."/>
            <person name="Gaisberger H."/>
            <person name="Ma Y.Z."/>
            <person name="Qiu Y.X."/>
        </authorList>
    </citation>
    <scope>NUCLEOTIDE SEQUENCE [LARGE SCALE GENOMIC DNA]</scope>
    <source>
        <strain evidence="8">Hangzhou</strain>
    </source>
</reference>
<feature type="domain" description="Flavodoxin-like" evidence="7">
    <location>
        <begin position="56"/>
        <end position="244"/>
    </location>
</feature>
<comment type="catalytic activity">
    <reaction evidence="4">
        <text>a quinone + NADH + H(+) = a quinol + NAD(+)</text>
        <dbReference type="Rhea" id="RHEA:46160"/>
        <dbReference type="ChEBI" id="CHEBI:15378"/>
        <dbReference type="ChEBI" id="CHEBI:24646"/>
        <dbReference type="ChEBI" id="CHEBI:57540"/>
        <dbReference type="ChEBI" id="CHEBI:57945"/>
        <dbReference type="ChEBI" id="CHEBI:132124"/>
        <dbReference type="EC" id="1.6.5.2"/>
    </reaction>
</comment>
<evidence type="ECO:0000256" key="5">
    <source>
        <dbReference type="ARBA" id="ARBA00048983"/>
    </source>
</evidence>
<sequence>MGKGGGCVPSKRRSRPAPASVDPTNSERDGINNPIQNNTTTPIQDGVVPEVKKLRIFIVFYSMYGHVEYLARRMKKGIDSIDGVEGFLFRVPETLAPEVLEQMKVPMKVDDVPVISVEELVEANGLLFGFPTRYGCMSAQMKAFFDSTGQLWKDQRLAGVPAGFFVSTGTQGGGQETTAWTAITQLAHHGMLYVPIGYTFGAGMFKMDSIRGGSPYGAGVFSGDGTREPSEAELALAEHQGKYMAGIVKRFGQPCSLVPDHSLN</sequence>
<organism evidence="8 9">
    <name type="scientific">Liquidambar formosana</name>
    <name type="common">Formosan gum</name>
    <dbReference type="NCBI Taxonomy" id="63359"/>
    <lineage>
        <taxon>Eukaryota</taxon>
        <taxon>Viridiplantae</taxon>
        <taxon>Streptophyta</taxon>
        <taxon>Embryophyta</taxon>
        <taxon>Tracheophyta</taxon>
        <taxon>Spermatophyta</taxon>
        <taxon>Magnoliopsida</taxon>
        <taxon>eudicotyledons</taxon>
        <taxon>Gunneridae</taxon>
        <taxon>Pentapetalae</taxon>
        <taxon>Saxifragales</taxon>
        <taxon>Altingiaceae</taxon>
        <taxon>Liquidambar</taxon>
    </lineage>
</organism>
<comment type="similarity">
    <text evidence="2">Belongs to the WrbA family.</text>
</comment>
<evidence type="ECO:0000256" key="4">
    <source>
        <dbReference type="ARBA" id="ARBA00047678"/>
    </source>
</evidence>
<keyword evidence="9" id="KW-1185">Reference proteome</keyword>
<dbReference type="FunFam" id="3.40.50.360:FF:000001">
    <property type="entry name" value="NAD(P)H dehydrogenase (Quinone) FQR1-like"/>
    <property type="match status" value="1"/>
</dbReference>
<dbReference type="SUPFAM" id="SSF52218">
    <property type="entry name" value="Flavoproteins"/>
    <property type="match status" value="1"/>
</dbReference>
<name>A0AAP0RYA9_LIQFO</name>